<evidence type="ECO:0000313" key="9">
    <source>
        <dbReference type="Proteomes" id="UP000463983"/>
    </source>
</evidence>
<dbReference type="GO" id="GO:0009252">
    <property type="term" value="P:peptidoglycan biosynthetic process"/>
    <property type="evidence" value="ECO:0007669"/>
    <property type="project" value="UniProtKB-KW"/>
</dbReference>
<evidence type="ECO:0000256" key="3">
    <source>
        <dbReference type="ARBA" id="ARBA00022960"/>
    </source>
</evidence>
<proteinExistence type="inferred from homology"/>
<dbReference type="Gene3D" id="3.40.630.30">
    <property type="match status" value="1"/>
</dbReference>
<dbReference type="PANTHER" id="PTHR36174">
    <property type="entry name" value="LIPID II:GLYCINE GLYCYLTRANSFERASE"/>
    <property type="match status" value="1"/>
</dbReference>
<name>A0A857NCJ8_9BACT</name>
<dbReference type="GO" id="GO:0008360">
    <property type="term" value="P:regulation of cell shape"/>
    <property type="evidence" value="ECO:0007669"/>
    <property type="project" value="UniProtKB-KW"/>
</dbReference>
<organism evidence="8 9">
    <name type="scientific">Candidatus Chazhemtobacterium aquaticus</name>
    <dbReference type="NCBI Taxonomy" id="2715735"/>
    <lineage>
        <taxon>Bacteria</taxon>
        <taxon>Candidatus Chazhemtobacteraceae</taxon>
        <taxon>Candidatus Chazhemtobacterium</taxon>
    </lineage>
</organism>
<dbReference type="SUPFAM" id="SSF55729">
    <property type="entry name" value="Acyl-CoA N-acyltransferases (Nat)"/>
    <property type="match status" value="1"/>
</dbReference>
<dbReference type="KEGG" id="caqa:MICH65_0260"/>
<evidence type="ECO:0000256" key="2">
    <source>
        <dbReference type="ARBA" id="ARBA00022679"/>
    </source>
</evidence>
<dbReference type="GO" id="GO:0071555">
    <property type="term" value="P:cell wall organization"/>
    <property type="evidence" value="ECO:0007669"/>
    <property type="project" value="UniProtKB-KW"/>
</dbReference>
<evidence type="ECO:0000256" key="4">
    <source>
        <dbReference type="ARBA" id="ARBA00022984"/>
    </source>
</evidence>
<evidence type="ECO:0000256" key="1">
    <source>
        <dbReference type="ARBA" id="ARBA00009943"/>
    </source>
</evidence>
<sequence length="275" mass="32622">MDLRQCRKYGAFLRRQGWKVERVKTKKGNFVQVAIKKIPMLPISIMKCQRFAHEPEGRCLNQLKRKHGVIYSIWEPANDKAEDYCIREKMERKESGYLPGASVVVDLRRSKKEIWLGVSKDTRRVIRKASRVEVEQITEAKKRWLAWKSWQQFGRGYVPRYQAFENMAKSFGKDMVMVVGRDREKIVAGEVLLICEKKAYYYYAWTSQSGRRIGAQAKLVWEGMMRMKERGVKSWDFEGIDDSRNPRKSWVGFSRFKMNFGGERVIYPLSYRQWF</sequence>
<dbReference type="InterPro" id="IPR003447">
    <property type="entry name" value="FEMABX"/>
</dbReference>
<dbReference type="EMBL" id="CP047901">
    <property type="protein sequence ID" value="QHO63241.1"/>
    <property type="molecule type" value="Genomic_DNA"/>
</dbReference>
<dbReference type="InterPro" id="IPR016181">
    <property type="entry name" value="Acyl_CoA_acyltransferase"/>
</dbReference>
<dbReference type="PANTHER" id="PTHR36174:SF1">
    <property type="entry name" value="LIPID II:GLYCINE GLYCYLTRANSFERASE"/>
    <property type="match status" value="1"/>
</dbReference>
<keyword evidence="3" id="KW-0133">Cell shape</keyword>
<protein>
    <recommendedName>
        <fullName evidence="7">BioF2-like acetyltransferase domain-containing protein</fullName>
    </recommendedName>
</protein>
<dbReference type="Pfam" id="PF13480">
    <property type="entry name" value="Acetyltransf_6"/>
    <property type="match status" value="1"/>
</dbReference>
<dbReference type="RefSeq" id="WP_161931630.1">
    <property type="nucleotide sequence ID" value="NZ_CP047901.1"/>
</dbReference>
<feature type="domain" description="BioF2-like acetyltransferase" evidence="7">
    <location>
        <begin position="120"/>
        <end position="240"/>
    </location>
</feature>
<dbReference type="InterPro" id="IPR050644">
    <property type="entry name" value="PG_Glycine_Bridge_Synth"/>
</dbReference>
<keyword evidence="9" id="KW-1185">Reference proteome</keyword>
<accession>A0A857NCJ8</accession>
<evidence type="ECO:0000313" key="8">
    <source>
        <dbReference type="EMBL" id="QHO63241.1"/>
    </source>
</evidence>
<evidence type="ECO:0000256" key="6">
    <source>
        <dbReference type="ARBA" id="ARBA00023316"/>
    </source>
</evidence>
<keyword evidence="5" id="KW-0012">Acyltransferase</keyword>
<dbReference type="InterPro" id="IPR038740">
    <property type="entry name" value="BioF2-like_GNAT_dom"/>
</dbReference>
<dbReference type="AlphaFoldDB" id="A0A857NCJ8"/>
<keyword evidence="4" id="KW-0573">Peptidoglycan synthesis</keyword>
<comment type="similarity">
    <text evidence="1">Belongs to the FemABX family.</text>
</comment>
<keyword evidence="2" id="KW-0808">Transferase</keyword>
<dbReference type="GO" id="GO:0016755">
    <property type="term" value="F:aminoacyltransferase activity"/>
    <property type="evidence" value="ECO:0007669"/>
    <property type="project" value="InterPro"/>
</dbReference>
<keyword evidence="6" id="KW-0961">Cell wall biogenesis/degradation</keyword>
<dbReference type="Proteomes" id="UP000463983">
    <property type="component" value="Chromosome"/>
</dbReference>
<evidence type="ECO:0000256" key="5">
    <source>
        <dbReference type="ARBA" id="ARBA00023315"/>
    </source>
</evidence>
<dbReference type="PROSITE" id="PS51191">
    <property type="entry name" value="FEMABX"/>
    <property type="match status" value="1"/>
</dbReference>
<evidence type="ECO:0000259" key="7">
    <source>
        <dbReference type="Pfam" id="PF13480"/>
    </source>
</evidence>
<gene>
    <name evidence="8" type="ORF">MICH65_0260</name>
</gene>
<reference evidence="9" key="1">
    <citation type="journal article" date="2020" name="Microorganisms">
        <title>Complete Genome of a Member of a New Bacterial Lineage in the Microgenomates Group Reveals an Unusual Nucleotide Composition Disparity Between Two Strands of DNA and Limited Metabolic Potential.</title>
        <authorList>
            <person name="Kadnikov V.V."/>
            <person name="Mardanov A.V."/>
            <person name="Beletsky A.V."/>
            <person name="Karnachuk O.V."/>
            <person name="Ravin N.V."/>
        </authorList>
    </citation>
    <scope>NUCLEOTIDE SEQUENCE [LARGE SCALE GENOMIC DNA]</scope>
</reference>